<dbReference type="Proteomes" id="UP000199415">
    <property type="component" value="Unassembled WGS sequence"/>
</dbReference>
<dbReference type="GO" id="GO:0016020">
    <property type="term" value="C:membrane"/>
    <property type="evidence" value="ECO:0007669"/>
    <property type="project" value="InterPro"/>
</dbReference>
<comment type="similarity">
    <text evidence="1">Belongs to the EcnA/EcnB lipoprotein family.</text>
</comment>
<evidence type="ECO:0000256" key="8">
    <source>
        <dbReference type="SAM" id="SignalP"/>
    </source>
</evidence>
<sequence length="45" mass="4587">MRSKPLIVLTIVAAPAGAVSACNTSEGLGQDVENTGEALEEEAED</sequence>
<keyword evidence="5" id="KW-0564">Palmitate</keyword>
<evidence type="ECO:0000256" key="6">
    <source>
        <dbReference type="ARBA" id="ARBA00023288"/>
    </source>
</evidence>
<name>A0A1G7LIU6_9PROT</name>
<feature type="signal peptide" evidence="8">
    <location>
        <begin position="1"/>
        <end position="21"/>
    </location>
</feature>
<accession>A0A1G7LIU6</accession>
<keyword evidence="2" id="KW-1003">Cell membrane</keyword>
<proteinExistence type="inferred from homology"/>
<feature type="chain" id="PRO_5011632054" evidence="8">
    <location>
        <begin position="22"/>
        <end position="45"/>
    </location>
</feature>
<evidence type="ECO:0000256" key="4">
    <source>
        <dbReference type="ARBA" id="ARBA00023136"/>
    </source>
</evidence>
<keyword evidence="10" id="KW-1185">Reference proteome</keyword>
<dbReference type="AlphaFoldDB" id="A0A1G7LIU6"/>
<dbReference type="PROSITE" id="PS51257">
    <property type="entry name" value="PROKAR_LIPOPROTEIN"/>
    <property type="match status" value="1"/>
</dbReference>
<dbReference type="InterPro" id="IPR012556">
    <property type="entry name" value="Entericidin"/>
</dbReference>
<dbReference type="EMBL" id="FNCE01000001">
    <property type="protein sequence ID" value="SDF49306.1"/>
    <property type="molecule type" value="Genomic_DNA"/>
</dbReference>
<reference evidence="9 10" key="1">
    <citation type="submission" date="2016-10" db="EMBL/GenBank/DDBJ databases">
        <authorList>
            <person name="de Groot N.N."/>
        </authorList>
    </citation>
    <scope>NUCLEOTIDE SEQUENCE [LARGE SCALE GENOMIC DNA]</scope>
    <source>
        <strain evidence="9 10">DSM 25584</strain>
    </source>
</reference>
<evidence type="ECO:0000256" key="7">
    <source>
        <dbReference type="SAM" id="MobiDB-lite"/>
    </source>
</evidence>
<keyword evidence="6" id="KW-0449">Lipoprotein</keyword>
<evidence type="ECO:0000313" key="9">
    <source>
        <dbReference type="EMBL" id="SDF49306.1"/>
    </source>
</evidence>
<dbReference type="RefSeq" id="WP_143006113.1">
    <property type="nucleotide sequence ID" value="NZ_FNCE01000001.1"/>
</dbReference>
<dbReference type="Pfam" id="PF08085">
    <property type="entry name" value="Entericidin"/>
    <property type="match status" value="1"/>
</dbReference>
<feature type="region of interest" description="Disordered" evidence="7">
    <location>
        <begin position="23"/>
        <end position="45"/>
    </location>
</feature>
<evidence type="ECO:0000256" key="3">
    <source>
        <dbReference type="ARBA" id="ARBA00022729"/>
    </source>
</evidence>
<dbReference type="GO" id="GO:0009636">
    <property type="term" value="P:response to toxic substance"/>
    <property type="evidence" value="ECO:0007669"/>
    <property type="project" value="InterPro"/>
</dbReference>
<evidence type="ECO:0000256" key="5">
    <source>
        <dbReference type="ARBA" id="ARBA00023139"/>
    </source>
</evidence>
<evidence type="ECO:0000256" key="1">
    <source>
        <dbReference type="ARBA" id="ARBA00010296"/>
    </source>
</evidence>
<keyword evidence="3 8" id="KW-0732">Signal</keyword>
<keyword evidence="4" id="KW-0472">Membrane</keyword>
<protein>
    <submittedName>
        <fullName evidence="9">Predicted small secreted protein</fullName>
    </submittedName>
</protein>
<gene>
    <name evidence="9" type="ORF">SAMN05216241_101263</name>
</gene>
<evidence type="ECO:0000256" key="2">
    <source>
        <dbReference type="ARBA" id="ARBA00022475"/>
    </source>
</evidence>
<dbReference type="OrthoDB" id="7363288at2"/>
<organism evidence="9 10">
    <name type="scientific">Limimonas halophila</name>
    <dbReference type="NCBI Taxonomy" id="1082479"/>
    <lineage>
        <taxon>Bacteria</taxon>
        <taxon>Pseudomonadati</taxon>
        <taxon>Pseudomonadota</taxon>
        <taxon>Alphaproteobacteria</taxon>
        <taxon>Rhodospirillales</taxon>
        <taxon>Rhodovibrionaceae</taxon>
        <taxon>Limimonas</taxon>
    </lineage>
</organism>
<evidence type="ECO:0000313" key="10">
    <source>
        <dbReference type="Proteomes" id="UP000199415"/>
    </source>
</evidence>